<dbReference type="Gene3D" id="3.90.1720.10">
    <property type="entry name" value="endopeptidase domain like (from Nostoc punctiforme)"/>
    <property type="match status" value="1"/>
</dbReference>
<comment type="similarity">
    <text evidence="1">Belongs to the peptidase C40 family.</text>
</comment>
<dbReference type="PROSITE" id="PS51935">
    <property type="entry name" value="NLPC_P60"/>
    <property type="match status" value="1"/>
</dbReference>
<gene>
    <name evidence="7" type="ORF">Cch02nite_71310</name>
</gene>
<dbReference type="PANTHER" id="PTHR47359">
    <property type="entry name" value="PEPTIDOGLYCAN DL-ENDOPEPTIDASE CWLO"/>
    <property type="match status" value="1"/>
</dbReference>
<keyword evidence="8" id="KW-1185">Reference proteome</keyword>
<evidence type="ECO:0000256" key="2">
    <source>
        <dbReference type="ARBA" id="ARBA00022670"/>
    </source>
</evidence>
<keyword evidence="4" id="KW-0788">Thiol protease</keyword>
<dbReference type="GO" id="GO:0008234">
    <property type="term" value="F:cysteine-type peptidase activity"/>
    <property type="evidence" value="ECO:0007669"/>
    <property type="project" value="UniProtKB-KW"/>
</dbReference>
<evidence type="ECO:0000259" key="6">
    <source>
        <dbReference type="PROSITE" id="PS51935"/>
    </source>
</evidence>
<evidence type="ECO:0000256" key="1">
    <source>
        <dbReference type="ARBA" id="ARBA00007074"/>
    </source>
</evidence>
<evidence type="ECO:0000256" key="4">
    <source>
        <dbReference type="ARBA" id="ARBA00022807"/>
    </source>
</evidence>
<dbReference type="RefSeq" id="WP_191838597.1">
    <property type="nucleotide sequence ID" value="NZ_BAAALB010000005.1"/>
</dbReference>
<dbReference type="Proteomes" id="UP000619293">
    <property type="component" value="Unassembled WGS sequence"/>
</dbReference>
<organism evidence="7 8">
    <name type="scientific">Catellatospora chokoriensis</name>
    <dbReference type="NCBI Taxonomy" id="310353"/>
    <lineage>
        <taxon>Bacteria</taxon>
        <taxon>Bacillati</taxon>
        <taxon>Actinomycetota</taxon>
        <taxon>Actinomycetes</taxon>
        <taxon>Micromonosporales</taxon>
        <taxon>Micromonosporaceae</taxon>
        <taxon>Catellatospora</taxon>
    </lineage>
</organism>
<dbReference type="PANTHER" id="PTHR47359:SF3">
    <property type="entry name" value="NLP_P60 DOMAIN-CONTAINING PROTEIN-RELATED"/>
    <property type="match status" value="1"/>
</dbReference>
<evidence type="ECO:0000313" key="8">
    <source>
        <dbReference type="Proteomes" id="UP000619293"/>
    </source>
</evidence>
<evidence type="ECO:0000256" key="5">
    <source>
        <dbReference type="SAM" id="SignalP"/>
    </source>
</evidence>
<name>A0A8J3NV68_9ACTN</name>
<dbReference type="InterPro" id="IPR051794">
    <property type="entry name" value="PG_Endopeptidase_C40"/>
</dbReference>
<comment type="caution">
    <text evidence="7">The sequence shown here is derived from an EMBL/GenBank/DDBJ whole genome shotgun (WGS) entry which is preliminary data.</text>
</comment>
<evidence type="ECO:0000313" key="7">
    <source>
        <dbReference type="EMBL" id="GIF93687.1"/>
    </source>
</evidence>
<feature type="signal peptide" evidence="5">
    <location>
        <begin position="1"/>
        <end position="19"/>
    </location>
</feature>
<dbReference type="Pfam" id="PF00877">
    <property type="entry name" value="NLPC_P60"/>
    <property type="match status" value="1"/>
</dbReference>
<dbReference type="GO" id="GO:0006508">
    <property type="term" value="P:proteolysis"/>
    <property type="evidence" value="ECO:0007669"/>
    <property type="project" value="UniProtKB-KW"/>
</dbReference>
<dbReference type="SUPFAM" id="SSF54001">
    <property type="entry name" value="Cysteine proteinases"/>
    <property type="match status" value="1"/>
</dbReference>
<keyword evidence="3" id="KW-0378">Hydrolase</keyword>
<accession>A0A8J3NV68</accession>
<dbReference type="EMBL" id="BONG01000070">
    <property type="protein sequence ID" value="GIF93687.1"/>
    <property type="molecule type" value="Genomic_DNA"/>
</dbReference>
<dbReference type="InterPro" id="IPR000064">
    <property type="entry name" value="NLP_P60_dom"/>
</dbReference>
<evidence type="ECO:0000256" key="3">
    <source>
        <dbReference type="ARBA" id="ARBA00022801"/>
    </source>
</evidence>
<reference evidence="7 8" key="1">
    <citation type="submission" date="2021-01" db="EMBL/GenBank/DDBJ databases">
        <title>Whole genome shotgun sequence of Catellatospora chokoriensis NBRC 107358.</title>
        <authorList>
            <person name="Komaki H."/>
            <person name="Tamura T."/>
        </authorList>
    </citation>
    <scope>NUCLEOTIDE SEQUENCE [LARGE SCALE GENOMIC DNA]</scope>
    <source>
        <strain evidence="7 8">NBRC 107358</strain>
    </source>
</reference>
<feature type="domain" description="NlpC/P60" evidence="6">
    <location>
        <begin position="198"/>
        <end position="313"/>
    </location>
</feature>
<dbReference type="AlphaFoldDB" id="A0A8J3NV68"/>
<dbReference type="InterPro" id="IPR038765">
    <property type="entry name" value="Papain-like_cys_pep_sf"/>
</dbReference>
<protein>
    <recommendedName>
        <fullName evidence="6">NlpC/P60 domain-containing protein</fullName>
    </recommendedName>
</protein>
<keyword evidence="2" id="KW-0645">Protease</keyword>
<sequence length="313" mass="33326">MTAAVVLLALLAPAAQAHAAPTPAEIEKQIDEQWEKLEPVIEEHNATKLKLAKQRKKADELATQLAPLEQKVQVARARIGALADQLYRGGTLAQVNAFLRSGDAGVMAQRLLVLDQLAHDKKERIADTLAAKSALDAVKQPLDETIAQLTKIEAEQATRSKAVEAEIAKLNKLRLQAYGSGSGTGALAPVACPTAYPGGPAGKAVQFACRQIGKMYGWGDAGPSTFDCSGLTMAAWAQAGVSLPHNARSQRANVKSVSRADLKPGDLVFYYSDLHHVGMYAGNGWIVHASQTGKPIAMRRMDAAPIHSFGRPA</sequence>
<proteinExistence type="inferred from homology"/>
<feature type="chain" id="PRO_5035281348" description="NlpC/P60 domain-containing protein" evidence="5">
    <location>
        <begin position="20"/>
        <end position="313"/>
    </location>
</feature>
<keyword evidence="5" id="KW-0732">Signal</keyword>